<evidence type="ECO:0000313" key="1">
    <source>
        <dbReference type="EMBL" id="KUG18370.1"/>
    </source>
</evidence>
<accession>A0A0W8FCM0</accession>
<dbReference type="HAMAP" id="MF_01086">
    <property type="entry name" value="UPF0284"/>
    <property type="match status" value="1"/>
</dbReference>
<organism evidence="1">
    <name type="scientific">hydrocarbon metagenome</name>
    <dbReference type="NCBI Taxonomy" id="938273"/>
    <lineage>
        <taxon>unclassified sequences</taxon>
        <taxon>metagenomes</taxon>
        <taxon>ecological metagenomes</taxon>
    </lineage>
</organism>
<protein>
    <submittedName>
        <fullName evidence="1">Nicotinate-nucleotide--dimethylbenzimidazole phosphoribosyltransferase</fullName>
        <ecNumber evidence="1">2.4.2.21</ecNumber>
    </submittedName>
</protein>
<dbReference type="AlphaFoldDB" id="A0A0W8FCM0"/>
<dbReference type="InterPro" id="IPR002805">
    <property type="entry name" value="Nict_dMeBzImd_PRibTrfase_arc"/>
</dbReference>
<gene>
    <name evidence="1" type="ORF">ASZ90_011920</name>
</gene>
<dbReference type="NCBIfam" id="NF003372">
    <property type="entry name" value="PRK04447.1-5"/>
    <property type="match status" value="1"/>
</dbReference>
<proteinExistence type="inferred from homology"/>
<dbReference type="InterPro" id="IPR036087">
    <property type="entry name" value="Nict_dMeBzImd_PRibTrfase_sf"/>
</dbReference>
<dbReference type="PANTHER" id="PTHR38811:SF1">
    <property type="entry name" value="UPF0284 PROTEIN SLL1500"/>
    <property type="match status" value="1"/>
</dbReference>
<dbReference type="GO" id="GO:0008939">
    <property type="term" value="F:nicotinate-nucleotide-dimethylbenzimidazole phosphoribosyltransferase activity"/>
    <property type="evidence" value="ECO:0007669"/>
    <property type="project" value="UniProtKB-EC"/>
</dbReference>
<comment type="caution">
    <text evidence="1">The sequence shown here is derived from an EMBL/GenBank/DDBJ whole genome shotgun (WGS) entry which is preliminary data.</text>
</comment>
<dbReference type="PANTHER" id="PTHR38811">
    <property type="match status" value="1"/>
</dbReference>
<dbReference type="EC" id="2.4.2.21" evidence="1"/>
<sequence>MPEWIYPDFGPRPKRPLFLCIISNTDTGKIPGLSAAGTTPELTDYTPGADAELVETNKIITMPELPEAPGGSPTPAVVTKAALNLTGINSLFVASGLRKKPAVPYVELGGQPGGDIRKKSAVIDPQGTFERARRLGSKLAGLSDCIFIGESIAGGTTTALAVLRALGYREKVSSSFVSNPTGLKEQVAAEAMARAGVAPGSLKGDPMEAIRELGDPMMPCALGLISGLSGSRVVLAGGTQMATVLALAKALDLKGDISIATTKYIMEDTTANFRQIVEATGRPYFYADPGLESSKIPGLQVYAQGYVKEGVGMGGASLLAGLYGFSQQQLVSETDRVLMTVELPKK</sequence>
<keyword evidence="1" id="KW-0808">Transferase</keyword>
<dbReference type="SUPFAM" id="SSF52733">
    <property type="entry name" value="Nicotinate mononucleotide:5,6-dimethylbenzimidazole phosphoribosyltransferase (CobT)"/>
    <property type="match status" value="1"/>
</dbReference>
<reference evidence="1" key="1">
    <citation type="journal article" date="2015" name="Proc. Natl. Acad. Sci. U.S.A.">
        <title>Networks of energetic and metabolic interactions define dynamics in microbial communities.</title>
        <authorList>
            <person name="Embree M."/>
            <person name="Liu J.K."/>
            <person name="Al-Bassam M.M."/>
            <person name="Zengler K."/>
        </authorList>
    </citation>
    <scope>NUCLEOTIDE SEQUENCE</scope>
</reference>
<keyword evidence="1" id="KW-0328">Glycosyltransferase</keyword>
<dbReference type="Gene3D" id="3.40.50.10210">
    <property type="match status" value="1"/>
</dbReference>
<dbReference type="EMBL" id="LNQE01001386">
    <property type="protein sequence ID" value="KUG18370.1"/>
    <property type="molecule type" value="Genomic_DNA"/>
</dbReference>
<dbReference type="CDD" id="cd02439">
    <property type="entry name" value="DMB-PRT_CobT"/>
    <property type="match status" value="1"/>
</dbReference>
<name>A0A0W8FCM0_9ZZZZ</name>
<dbReference type="InterPro" id="IPR003200">
    <property type="entry name" value="Nict_dMeBzImd_PRibTrfase"/>
</dbReference>
<dbReference type="NCBIfam" id="TIGR00303">
    <property type="entry name" value="nicotinate mononucleotide-dependent phosphoribosyltransferase CobT"/>
    <property type="match status" value="1"/>
</dbReference>